<dbReference type="InterPro" id="IPR002364">
    <property type="entry name" value="Quin_OxRdtase/zeta-crystal_CS"/>
</dbReference>
<dbReference type="Gene3D" id="3.90.180.10">
    <property type="entry name" value="Medium-chain alcohol dehydrogenases, catalytic domain"/>
    <property type="match status" value="1"/>
</dbReference>
<evidence type="ECO:0000313" key="3">
    <source>
        <dbReference type="EMBL" id="MBZ5999042.1"/>
    </source>
</evidence>
<dbReference type="InterPro" id="IPR011032">
    <property type="entry name" value="GroES-like_sf"/>
</dbReference>
<dbReference type="Pfam" id="PF13602">
    <property type="entry name" value="ADH_zinc_N_2"/>
    <property type="match status" value="1"/>
</dbReference>
<dbReference type="Proteomes" id="UP000705994">
    <property type="component" value="Unassembled WGS sequence"/>
</dbReference>
<evidence type="ECO:0000259" key="2">
    <source>
        <dbReference type="SMART" id="SM00829"/>
    </source>
</evidence>
<protein>
    <submittedName>
        <fullName evidence="3">NADP-dependent oxidoreductase</fullName>
    </submittedName>
</protein>
<keyword evidence="1" id="KW-0560">Oxidoreductase</keyword>
<evidence type="ECO:0000313" key="4">
    <source>
        <dbReference type="Proteomes" id="UP000705994"/>
    </source>
</evidence>
<dbReference type="RefSeq" id="WP_224155052.1">
    <property type="nucleotide sequence ID" value="NZ_JAHBFQ010000009.1"/>
</dbReference>
<dbReference type="InterPro" id="IPR050700">
    <property type="entry name" value="YIM1/Zinc_Alcohol_DH_Fams"/>
</dbReference>
<dbReference type="InterPro" id="IPR013154">
    <property type="entry name" value="ADH-like_N"/>
</dbReference>
<evidence type="ECO:0000256" key="1">
    <source>
        <dbReference type="ARBA" id="ARBA00023002"/>
    </source>
</evidence>
<feature type="domain" description="Enoyl reductase (ER)" evidence="2">
    <location>
        <begin position="10"/>
        <end position="308"/>
    </location>
</feature>
<dbReference type="PANTHER" id="PTHR11695:SF294">
    <property type="entry name" value="RETICULON-4-INTERACTING PROTEIN 1, MITOCHONDRIAL"/>
    <property type="match status" value="1"/>
</dbReference>
<dbReference type="EMBL" id="JAHBFX010000001">
    <property type="protein sequence ID" value="MBZ5999042.1"/>
    <property type="molecule type" value="Genomic_DNA"/>
</dbReference>
<dbReference type="PANTHER" id="PTHR11695">
    <property type="entry name" value="ALCOHOL DEHYDROGENASE RELATED"/>
    <property type="match status" value="1"/>
</dbReference>
<dbReference type="InterPro" id="IPR020843">
    <property type="entry name" value="ER"/>
</dbReference>
<dbReference type="Pfam" id="PF08240">
    <property type="entry name" value="ADH_N"/>
    <property type="match status" value="1"/>
</dbReference>
<accession>A0ABS7V0Y9</accession>
<sequence>MKAAIIRQYGDSSQLEVIDIAVPAIKSDEVLVENMATSINPIDYKARQGLLQGMFQWQFPVVLGWDIAGKIIAVGDDVHDFHVGDAVFARPDIDPIGKNGTYAEYTAVKADKLARKPDNISFEAAAAVPLAGLTALQMLRQLQVKAGQKVLIQAGAGGVGIYAIQLAKKLGAYVATTASQSNRDFVTNLGADRVIDYHQKNIAEVLSDYDAVFDMVGDIDNGIAILKPGGHFVTISATLTESQKQTANKTVSEGWLETNGQDLAILADAITDGTLEIVVGSVYPLTTDGIRAAHERSETHHARGKIVVKVKVTELEGE</sequence>
<dbReference type="InterPro" id="IPR036291">
    <property type="entry name" value="NAD(P)-bd_dom_sf"/>
</dbReference>
<organism evidence="3 4">
    <name type="scientific">Leuconostoc gelidum subsp. gelidum</name>
    <dbReference type="NCBI Taxonomy" id="1607839"/>
    <lineage>
        <taxon>Bacteria</taxon>
        <taxon>Bacillati</taxon>
        <taxon>Bacillota</taxon>
        <taxon>Bacilli</taxon>
        <taxon>Lactobacillales</taxon>
        <taxon>Lactobacillaceae</taxon>
        <taxon>Leuconostoc</taxon>
        <taxon>Leuconostoc gelidum group</taxon>
    </lineage>
</organism>
<dbReference type="SUPFAM" id="SSF50129">
    <property type="entry name" value="GroES-like"/>
    <property type="match status" value="1"/>
</dbReference>
<dbReference type="SUPFAM" id="SSF51735">
    <property type="entry name" value="NAD(P)-binding Rossmann-fold domains"/>
    <property type="match status" value="1"/>
</dbReference>
<dbReference type="Gene3D" id="3.40.50.720">
    <property type="entry name" value="NAD(P)-binding Rossmann-like Domain"/>
    <property type="match status" value="1"/>
</dbReference>
<dbReference type="SMART" id="SM00829">
    <property type="entry name" value="PKS_ER"/>
    <property type="match status" value="1"/>
</dbReference>
<proteinExistence type="predicted"/>
<comment type="caution">
    <text evidence="3">The sequence shown here is derived from an EMBL/GenBank/DDBJ whole genome shotgun (WGS) entry which is preliminary data.</text>
</comment>
<reference evidence="3 4" key="1">
    <citation type="submission" date="2021-05" db="EMBL/GenBank/DDBJ databases">
        <title>Pangenome of Leuconostoc gelidum warrants species status for Leuconostoc gelidum subsp. gasicomitatum.</title>
        <authorList>
            <person name="Johansson P."/>
            <person name="Sade E."/>
            <person name="Hultman J."/>
            <person name="Auvinen P."/>
            <person name="Bjorkroth J."/>
        </authorList>
    </citation>
    <scope>NUCLEOTIDE SEQUENCE [LARGE SCALE GENOMIC DNA]</scope>
    <source>
        <strain evidence="3 4">AMKR21</strain>
    </source>
</reference>
<keyword evidence="4" id="KW-1185">Reference proteome</keyword>
<dbReference type="PROSITE" id="PS01162">
    <property type="entry name" value="QOR_ZETA_CRYSTAL"/>
    <property type="match status" value="1"/>
</dbReference>
<gene>
    <name evidence="3" type="ORF">KIJ07_01170</name>
</gene>
<dbReference type="CDD" id="cd05289">
    <property type="entry name" value="MDR_like_2"/>
    <property type="match status" value="1"/>
</dbReference>
<name>A0ABS7V0Y9_LEUGE</name>